<sequence>MHIFRFLNLIKFREYNAGEAKKWMPIVVFLVVMIYTGSKALQFLPIPVYTIFKNLTIILIAYGEVLWFGGDITALMMVSFGLMTLSSIIAGWTDVTDAITNVYGTNMTVITGYGWMAVNCFSSAAFVLYMRKRIKLTNFKDFDTVYYNNLLSIPLLIVPSLLLEDWSVENLSYNFPPLERNVRLWAMILSGASAFAMSYASAWCVRITSSTTYSMVGALNKLPIAVSGIVFFGDPATLGNVSAISIGFIAGLVYSYAKTLPDDKSKVFSAFTQSVNDASKSSEKPR</sequence>
<feature type="transmembrane region" description="Helical" evidence="9">
    <location>
        <begin position="20"/>
        <end position="37"/>
    </location>
</feature>
<evidence type="ECO:0000256" key="3">
    <source>
        <dbReference type="ARBA" id="ARBA00022597"/>
    </source>
</evidence>
<feature type="transmembrane region" description="Helical" evidence="9">
    <location>
        <begin position="238"/>
        <end position="257"/>
    </location>
</feature>
<dbReference type="STRING" id="13706.A0A1X2H369"/>
<keyword evidence="7 9" id="KW-0472">Membrane</keyword>
<name>A0A1X2H369_SYNRA</name>
<comment type="caution">
    <text evidence="10">The sequence shown here is derived from an EMBL/GenBank/DDBJ whole genome shotgun (WGS) entry which is preliminary data.</text>
</comment>
<comment type="similarity">
    <text evidence="9">Belongs to the TPT transporter family. SLC35D subfamily.</text>
</comment>
<gene>
    <name evidence="10" type="ORF">BCR43DRAFT_497318</name>
</gene>
<evidence type="ECO:0000313" key="11">
    <source>
        <dbReference type="Proteomes" id="UP000242180"/>
    </source>
</evidence>
<evidence type="ECO:0000256" key="5">
    <source>
        <dbReference type="ARBA" id="ARBA00022989"/>
    </source>
</evidence>
<evidence type="ECO:0000256" key="1">
    <source>
        <dbReference type="ARBA" id="ARBA00004439"/>
    </source>
</evidence>
<comment type="function">
    <text evidence="9">Involved in the import of GDP-mannose from the cytoplasm into the Golgi lumen.</text>
</comment>
<feature type="transmembrane region" description="Helical" evidence="9">
    <location>
        <begin position="112"/>
        <end position="130"/>
    </location>
</feature>
<evidence type="ECO:0000256" key="4">
    <source>
        <dbReference type="ARBA" id="ARBA00022692"/>
    </source>
</evidence>
<keyword evidence="3 9" id="KW-0762">Sugar transport</keyword>
<proteinExistence type="inferred from homology"/>
<dbReference type="OMA" id="KLIRVWI"/>
<dbReference type="InterPro" id="IPR050186">
    <property type="entry name" value="TPT_transporter"/>
</dbReference>
<dbReference type="InterPro" id="IPR037185">
    <property type="entry name" value="EmrE-like"/>
</dbReference>
<keyword evidence="4 9" id="KW-0812">Transmembrane</keyword>
<keyword evidence="6 9" id="KW-0333">Golgi apparatus</keyword>
<keyword evidence="5 9" id="KW-1133">Transmembrane helix</keyword>
<protein>
    <recommendedName>
        <fullName evidence="9">GDP-mannose transporter</fullName>
        <shortName evidence="9">GMT</shortName>
    </recommendedName>
</protein>
<dbReference type="GO" id="GO:0000139">
    <property type="term" value="C:Golgi membrane"/>
    <property type="evidence" value="ECO:0007669"/>
    <property type="project" value="UniProtKB-SubCell"/>
</dbReference>
<comment type="subunit">
    <text evidence="9">Homooligomer.</text>
</comment>
<evidence type="ECO:0000313" key="10">
    <source>
        <dbReference type="EMBL" id="ORY91818.1"/>
    </source>
</evidence>
<reference evidence="10 11" key="1">
    <citation type="submission" date="2016-07" db="EMBL/GenBank/DDBJ databases">
        <title>Pervasive Adenine N6-methylation of Active Genes in Fungi.</title>
        <authorList>
            <consortium name="DOE Joint Genome Institute"/>
            <person name="Mondo S.J."/>
            <person name="Dannebaum R.O."/>
            <person name="Kuo R.C."/>
            <person name="Labutti K."/>
            <person name="Haridas S."/>
            <person name="Kuo A."/>
            <person name="Salamov A."/>
            <person name="Ahrendt S.R."/>
            <person name="Lipzen A."/>
            <person name="Sullivan W."/>
            <person name="Andreopoulos W.B."/>
            <person name="Clum A."/>
            <person name="Lindquist E."/>
            <person name="Daum C."/>
            <person name="Ramamoorthy G.K."/>
            <person name="Gryganskyi A."/>
            <person name="Culley D."/>
            <person name="Magnuson J.K."/>
            <person name="James T.Y."/>
            <person name="O'Malley M.A."/>
            <person name="Stajich J.E."/>
            <person name="Spatafora J.W."/>
            <person name="Visel A."/>
            <person name="Grigoriev I.V."/>
        </authorList>
    </citation>
    <scope>NUCLEOTIDE SEQUENCE [LARGE SCALE GENOMIC DNA]</scope>
    <source>
        <strain evidence="10 11">NRRL 2496</strain>
    </source>
</reference>
<evidence type="ECO:0000256" key="9">
    <source>
        <dbReference type="RuleBase" id="RU367097"/>
    </source>
</evidence>
<feature type="transmembrane region" description="Helical" evidence="9">
    <location>
        <begin position="43"/>
        <end position="62"/>
    </location>
</feature>
<evidence type="ECO:0000256" key="8">
    <source>
        <dbReference type="ARBA" id="ARBA00023329"/>
    </source>
</evidence>
<dbReference type="InParanoid" id="A0A1X2H369"/>
<dbReference type="OrthoDB" id="417037at2759"/>
<feature type="transmembrane region" description="Helical" evidence="9">
    <location>
        <begin position="74"/>
        <end position="92"/>
    </location>
</feature>
<dbReference type="Proteomes" id="UP000242180">
    <property type="component" value="Unassembled WGS sequence"/>
</dbReference>
<keyword evidence="8 9" id="KW-0968">Cytoplasmic vesicle</keyword>
<keyword evidence="2 9" id="KW-0813">Transport</keyword>
<feature type="transmembrane region" description="Helical" evidence="9">
    <location>
        <begin position="212"/>
        <end position="232"/>
    </location>
</feature>
<keyword evidence="9" id="KW-0256">Endoplasmic reticulum</keyword>
<dbReference type="NCBIfam" id="TIGR00803">
    <property type="entry name" value="nst"/>
    <property type="match status" value="1"/>
</dbReference>
<dbReference type="SUPFAM" id="SSF103481">
    <property type="entry name" value="Multidrug resistance efflux transporter EmrE"/>
    <property type="match status" value="1"/>
</dbReference>
<evidence type="ECO:0000256" key="7">
    <source>
        <dbReference type="ARBA" id="ARBA00023136"/>
    </source>
</evidence>
<dbReference type="EMBL" id="MCGN01000010">
    <property type="protein sequence ID" value="ORY91818.1"/>
    <property type="molecule type" value="Genomic_DNA"/>
</dbReference>
<feature type="transmembrane region" description="Helical" evidence="9">
    <location>
        <begin position="182"/>
        <end position="205"/>
    </location>
</feature>
<evidence type="ECO:0000256" key="2">
    <source>
        <dbReference type="ARBA" id="ARBA00022448"/>
    </source>
</evidence>
<dbReference type="InterPro" id="IPR013657">
    <property type="entry name" value="SCL35B1-4/HUT1"/>
</dbReference>
<organism evidence="10 11">
    <name type="scientific">Syncephalastrum racemosum</name>
    <name type="common">Filamentous fungus</name>
    <dbReference type="NCBI Taxonomy" id="13706"/>
    <lineage>
        <taxon>Eukaryota</taxon>
        <taxon>Fungi</taxon>
        <taxon>Fungi incertae sedis</taxon>
        <taxon>Mucoromycota</taxon>
        <taxon>Mucoromycotina</taxon>
        <taxon>Mucoromycetes</taxon>
        <taxon>Mucorales</taxon>
        <taxon>Syncephalastraceae</taxon>
        <taxon>Syncephalastrum</taxon>
    </lineage>
</organism>
<evidence type="ECO:0000256" key="6">
    <source>
        <dbReference type="ARBA" id="ARBA00023034"/>
    </source>
</evidence>
<dbReference type="GO" id="GO:0055085">
    <property type="term" value="P:transmembrane transport"/>
    <property type="evidence" value="ECO:0007669"/>
    <property type="project" value="InterPro"/>
</dbReference>
<accession>A0A1X2H369</accession>
<dbReference type="Pfam" id="PF08449">
    <property type="entry name" value="UAA"/>
    <property type="match status" value="1"/>
</dbReference>
<dbReference type="GO" id="GO:0030659">
    <property type="term" value="C:cytoplasmic vesicle membrane"/>
    <property type="evidence" value="ECO:0007669"/>
    <property type="project" value="UniProtKB-SubCell"/>
</dbReference>
<dbReference type="PANTHER" id="PTHR11132">
    <property type="entry name" value="SOLUTE CARRIER FAMILY 35"/>
    <property type="match status" value="1"/>
</dbReference>
<keyword evidence="11" id="KW-1185">Reference proteome</keyword>
<feature type="transmembrane region" description="Helical" evidence="9">
    <location>
        <begin position="142"/>
        <end position="162"/>
    </location>
</feature>
<comment type="subcellular location">
    <subcellularLocation>
        <location evidence="1 9">Cytoplasmic vesicle membrane</location>
        <topology evidence="1 9">Multi-pass membrane protein</topology>
    </subcellularLocation>
    <subcellularLocation>
        <location evidence="9">Golgi apparatus membrane</location>
        <topology evidence="9">Multi-pass membrane protein</topology>
    </subcellularLocation>
    <subcellularLocation>
        <location evidence="9">Endoplasmic reticulum membrane</location>
        <topology evidence="9">Multi-pass membrane protein</topology>
    </subcellularLocation>
</comment>
<dbReference type="GO" id="GO:0005789">
    <property type="term" value="C:endoplasmic reticulum membrane"/>
    <property type="evidence" value="ECO:0007669"/>
    <property type="project" value="UniProtKB-SubCell"/>
</dbReference>
<dbReference type="AlphaFoldDB" id="A0A1X2H369"/>